<keyword evidence="3" id="KW-1185">Reference proteome</keyword>
<proteinExistence type="predicted"/>
<evidence type="ECO:0000313" key="2">
    <source>
        <dbReference type="EMBL" id="KHJ88596.1"/>
    </source>
</evidence>
<organism evidence="2 3">
    <name type="scientific">Oesophagostomum dentatum</name>
    <name type="common">Nodular worm</name>
    <dbReference type="NCBI Taxonomy" id="61180"/>
    <lineage>
        <taxon>Eukaryota</taxon>
        <taxon>Metazoa</taxon>
        <taxon>Ecdysozoa</taxon>
        <taxon>Nematoda</taxon>
        <taxon>Chromadorea</taxon>
        <taxon>Rhabditida</taxon>
        <taxon>Rhabditina</taxon>
        <taxon>Rhabditomorpha</taxon>
        <taxon>Strongyloidea</taxon>
        <taxon>Strongylidae</taxon>
        <taxon>Oesophagostomum</taxon>
    </lineage>
</organism>
<dbReference type="AlphaFoldDB" id="A0A0B1SXG5"/>
<feature type="chain" id="PRO_5002081801" description="Secreted protein" evidence="1">
    <location>
        <begin position="18"/>
        <end position="114"/>
    </location>
</feature>
<dbReference type="Proteomes" id="UP000053660">
    <property type="component" value="Unassembled WGS sequence"/>
</dbReference>
<keyword evidence="1" id="KW-0732">Signal</keyword>
<evidence type="ECO:0008006" key="4">
    <source>
        <dbReference type="Google" id="ProtNLM"/>
    </source>
</evidence>
<evidence type="ECO:0000313" key="3">
    <source>
        <dbReference type="Proteomes" id="UP000053660"/>
    </source>
</evidence>
<name>A0A0B1SXG5_OESDE</name>
<feature type="signal peptide" evidence="1">
    <location>
        <begin position="1"/>
        <end position="17"/>
    </location>
</feature>
<sequence>MISLLFLLFCVLGIASTEDKGEQDEGLARCSGEAQGLTPKERTIITQLVRRKSEKSLVVCYSSSSVTHITYAPVDRHSLLQLYNNLENYALAYLKKEISDDYLTNSGLQAADYE</sequence>
<dbReference type="EMBL" id="KN555587">
    <property type="protein sequence ID" value="KHJ88596.1"/>
    <property type="molecule type" value="Genomic_DNA"/>
</dbReference>
<gene>
    <name evidence="2" type="ORF">OESDEN_11608</name>
</gene>
<evidence type="ECO:0000256" key="1">
    <source>
        <dbReference type="SAM" id="SignalP"/>
    </source>
</evidence>
<accession>A0A0B1SXG5</accession>
<reference evidence="2 3" key="1">
    <citation type="submission" date="2014-03" db="EMBL/GenBank/DDBJ databases">
        <title>Draft genome of the hookworm Oesophagostomum dentatum.</title>
        <authorList>
            <person name="Mitreva M."/>
        </authorList>
    </citation>
    <scope>NUCLEOTIDE SEQUENCE [LARGE SCALE GENOMIC DNA]</scope>
    <source>
        <strain evidence="2 3">OD-Hann</strain>
    </source>
</reference>
<protein>
    <recommendedName>
        <fullName evidence="4">Secreted protein</fullName>
    </recommendedName>
</protein>